<dbReference type="GO" id="GO:1990189">
    <property type="term" value="F:protein N-terminal-serine acetyltransferase activity"/>
    <property type="evidence" value="ECO:0007669"/>
    <property type="project" value="TreeGrafter"/>
</dbReference>
<proteinExistence type="predicted"/>
<organism evidence="2 3">
    <name type="scientific">Paracoccus liaowanqingii</name>
    <dbReference type="NCBI Taxonomy" id="2560053"/>
    <lineage>
        <taxon>Bacteria</taxon>
        <taxon>Pseudomonadati</taxon>
        <taxon>Pseudomonadota</taxon>
        <taxon>Alphaproteobacteria</taxon>
        <taxon>Rhodobacterales</taxon>
        <taxon>Paracoccaceae</taxon>
        <taxon>Paracoccus</taxon>
    </lineage>
</organism>
<dbReference type="FunFam" id="3.40.630.30:FF:000047">
    <property type="entry name" value="Acetyltransferase, GNAT family"/>
    <property type="match status" value="1"/>
</dbReference>
<dbReference type="PANTHER" id="PTHR43441:SF2">
    <property type="entry name" value="FAMILY ACETYLTRANSFERASE, PUTATIVE (AFU_ORTHOLOGUE AFUA_7G00850)-RELATED"/>
    <property type="match status" value="1"/>
</dbReference>
<dbReference type="InterPro" id="IPR000182">
    <property type="entry name" value="GNAT_dom"/>
</dbReference>
<reference evidence="2 3" key="1">
    <citation type="submission" date="2019-03" db="EMBL/GenBank/DDBJ databases">
        <authorList>
            <person name="Li J."/>
        </authorList>
    </citation>
    <scope>NUCLEOTIDE SEQUENCE [LARGE SCALE GENOMIC DNA]</scope>
    <source>
        <strain evidence="2 3">3058</strain>
    </source>
</reference>
<keyword evidence="3" id="KW-1185">Reference proteome</keyword>
<dbReference type="Pfam" id="PF13302">
    <property type="entry name" value="Acetyltransf_3"/>
    <property type="match status" value="1"/>
</dbReference>
<sequence length="217" mass="24108">MDLADWTGAPRPPRAAIAGRYVRLEPLGPDHAGTLYEASTAPGQEDRFRWLFETPPADRAEFDAWLAQVAVSADPLVFAVVDAATGRAEGRQALMRIDTAHGVIEIGGIMWGPALQRTRMATEALYLTARHVFDLGYRRLEWKCNALNAPSIRAATRFGFRPEGVFRQHMVVKGASRDTAWFAMTDGDWARLRPIYEAWLDPANFDAAGSQRVPLEV</sequence>
<comment type="caution">
    <text evidence="2">The sequence shown here is derived from an EMBL/GenBank/DDBJ whole genome shotgun (WGS) entry which is preliminary data.</text>
</comment>
<dbReference type="OrthoDB" id="5295305at2"/>
<dbReference type="PROSITE" id="PS51186">
    <property type="entry name" value="GNAT"/>
    <property type="match status" value="1"/>
</dbReference>
<keyword evidence="2" id="KW-0808">Transferase</keyword>
<dbReference type="EMBL" id="SRPG01000198">
    <property type="protein sequence ID" value="TGN51882.1"/>
    <property type="molecule type" value="Genomic_DNA"/>
</dbReference>
<evidence type="ECO:0000313" key="3">
    <source>
        <dbReference type="Proteomes" id="UP000297972"/>
    </source>
</evidence>
<gene>
    <name evidence="2" type="ORF">E4L95_16525</name>
</gene>
<dbReference type="AlphaFoldDB" id="A0A4Z1CKM1"/>
<dbReference type="PANTHER" id="PTHR43441">
    <property type="entry name" value="RIBOSOMAL-PROTEIN-SERINE ACETYLTRANSFERASE"/>
    <property type="match status" value="1"/>
</dbReference>
<dbReference type="Proteomes" id="UP000297972">
    <property type="component" value="Unassembled WGS sequence"/>
</dbReference>
<dbReference type="Gene3D" id="3.40.630.30">
    <property type="match status" value="1"/>
</dbReference>
<name>A0A4Z1CKM1_9RHOB</name>
<dbReference type="RefSeq" id="WP_135818537.1">
    <property type="nucleotide sequence ID" value="NZ_SRPG01000198.1"/>
</dbReference>
<dbReference type="InterPro" id="IPR016181">
    <property type="entry name" value="Acyl_CoA_acyltransferase"/>
</dbReference>
<accession>A0A4Z1CKM1</accession>
<evidence type="ECO:0000313" key="2">
    <source>
        <dbReference type="EMBL" id="TGN51882.1"/>
    </source>
</evidence>
<dbReference type="SUPFAM" id="SSF55729">
    <property type="entry name" value="Acyl-CoA N-acyltransferases (Nat)"/>
    <property type="match status" value="1"/>
</dbReference>
<feature type="domain" description="N-acetyltransferase" evidence="1">
    <location>
        <begin position="22"/>
        <end position="178"/>
    </location>
</feature>
<evidence type="ECO:0000259" key="1">
    <source>
        <dbReference type="PROSITE" id="PS51186"/>
    </source>
</evidence>
<dbReference type="GO" id="GO:0008999">
    <property type="term" value="F:protein-N-terminal-alanine acetyltransferase activity"/>
    <property type="evidence" value="ECO:0007669"/>
    <property type="project" value="TreeGrafter"/>
</dbReference>
<dbReference type="InterPro" id="IPR051908">
    <property type="entry name" value="Ribosomal_N-acetyltransferase"/>
</dbReference>
<protein>
    <submittedName>
        <fullName evidence="2">N-acetyltransferase</fullName>
    </submittedName>
</protein>